<keyword evidence="7" id="KW-1185">Reference proteome</keyword>
<feature type="modified residue" description="N6-(pyridoxal phosphate)lysine" evidence="4">
    <location>
        <position position="193"/>
    </location>
</feature>
<dbReference type="Gene3D" id="3.90.1150.10">
    <property type="entry name" value="Aspartate Aminotransferase, domain 1"/>
    <property type="match status" value="1"/>
</dbReference>
<evidence type="ECO:0000256" key="2">
    <source>
        <dbReference type="ARBA" id="ARBA00037999"/>
    </source>
</evidence>
<comment type="similarity">
    <text evidence="2 5">Belongs to the DegT/DnrJ/EryC1 family.</text>
</comment>
<gene>
    <name evidence="6" type="ordered locus">Rru_A0933</name>
</gene>
<keyword evidence="6" id="KW-0032">Aminotransferase</keyword>
<dbReference type="GO" id="GO:0000271">
    <property type="term" value="P:polysaccharide biosynthetic process"/>
    <property type="evidence" value="ECO:0007669"/>
    <property type="project" value="TreeGrafter"/>
</dbReference>
<sequence>MIPQTFPKASLLEDRAEIDLGLARVLESGWYILGPEVEAFEAEFARYCGVAHGVGVANGTDAIELALRALGVGPGDVVATPSHTAVATVAAVIAAGARPLWIDIDPASYLLDLDHLEAQVAAFRQGPGGDRLKAVVAVHLYGSMVSPAGLLAVCRRHGLLLVEDCAQAHGALWNGQRAGSFGDASAFSFYPTKNLGALGDGGMVVTADAAVAERAAFLRQYGWKERYVSFEVGINSRLDPMQAAILRVFLKRLDERNEKRRALADLYSRNLADVSEVVLPVSPAPGTAVYHQYVIRVADRHALADFLKAHGVGTAVHYPVPVHRQPAYLDFARDADLPHTDAVAGHILSLPMYPHLPPDDAARVTDLVKAFFSRSP</sequence>
<dbReference type="InterPro" id="IPR000653">
    <property type="entry name" value="DegT/StrS_aminotransferase"/>
</dbReference>
<dbReference type="EMBL" id="CP000230">
    <property type="protein sequence ID" value="ABC21734.1"/>
    <property type="molecule type" value="Genomic_DNA"/>
</dbReference>
<evidence type="ECO:0000256" key="3">
    <source>
        <dbReference type="PIRSR" id="PIRSR000390-1"/>
    </source>
</evidence>
<feature type="active site" description="Proton acceptor" evidence="3">
    <location>
        <position position="193"/>
    </location>
</feature>
<name>Q2RVW1_RHORT</name>
<organism evidence="6 7">
    <name type="scientific">Rhodospirillum rubrum (strain ATCC 11170 / ATH 1.1.1 / DSM 467 / LMG 4362 / NCIMB 8255 / S1)</name>
    <dbReference type="NCBI Taxonomy" id="269796"/>
    <lineage>
        <taxon>Bacteria</taxon>
        <taxon>Pseudomonadati</taxon>
        <taxon>Pseudomonadota</taxon>
        <taxon>Alphaproteobacteria</taxon>
        <taxon>Rhodospirillales</taxon>
        <taxon>Rhodospirillaceae</taxon>
        <taxon>Rhodospirillum</taxon>
    </lineage>
</organism>
<dbReference type="PIRSF" id="PIRSF000390">
    <property type="entry name" value="PLP_StrS"/>
    <property type="match status" value="1"/>
</dbReference>
<dbReference type="GO" id="GO:0030170">
    <property type="term" value="F:pyridoxal phosphate binding"/>
    <property type="evidence" value="ECO:0007669"/>
    <property type="project" value="TreeGrafter"/>
</dbReference>
<dbReference type="GO" id="GO:0008483">
    <property type="term" value="F:transaminase activity"/>
    <property type="evidence" value="ECO:0007669"/>
    <property type="project" value="UniProtKB-KW"/>
</dbReference>
<dbReference type="KEGG" id="rru:Rru_A0933"/>
<dbReference type="CDD" id="cd00616">
    <property type="entry name" value="AHBA_syn"/>
    <property type="match status" value="1"/>
</dbReference>
<dbReference type="EnsemblBacteria" id="ABC21734">
    <property type="protein sequence ID" value="ABC21734"/>
    <property type="gene ID" value="Rru_A0933"/>
</dbReference>
<dbReference type="Proteomes" id="UP000001929">
    <property type="component" value="Chromosome"/>
</dbReference>
<accession>Q2RVW1</accession>
<dbReference type="PhylomeDB" id="Q2RVW1"/>
<dbReference type="PANTHER" id="PTHR30244">
    <property type="entry name" value="TRANSAMINASE"/>
    <property type="match status" value="1"/>
</dbReference>
<dbReference type="InterPro" id="IPR015424">
    <property type="entry name" value="PyrdxlP-dep_Trfase"/>
</dbReference>
<dbReference type="HOGENOM" id="CLU_033332_6_0_5"/>
<evidence type="ECO:0000256" key="5">
    <source>
        <dbReference type="RuleBase" id="RU004508"/>
    </source>
</evidence>
<evidence type="ECO:0000313" key="6">
    <source>
        <dbReference type="EMBL" id="ABC21734.1"/>
    </source>
</evidence>
<dbReference type="InterPro" id="IPR015421">
    <property type="entry name" value="PyrdxlP-dep_Trfase_major"/>
</dbReference>
<dbReference type="eggNOG" id="COG0399">
    <property type="taxonomic scope" value="Bacteria"/>
</dbReference>
<dbReference type="PATRIC" id="fig|269796.9.peg.989"/>
<dbReference type="Pfam" id="PF01041">
    <property type="entry name" value="DegT_DnrJ_EryC1"/>
    <property type="match status" value="1"/>
</dbReference>
<proteinExistence type="inferred from homology"/>
<dbReference type="InterPro" id="IPR015422">
    <property type="entry name" value="PyrdxlP-dep_Trfase_small"/>
</dbReference>
<evidence type="ECO:0000313" key="7">
    <source>
        <dbReference type="Proteomes" id="UP000001929"/>
    </source>
</evidence>
<keyword evidence="1 4" id="KW-0663">Pyridoxal phosphate</keyword>
<evidence type="ECO:0000256" key="4">
    <source>
        <dbReference type="PIRSR" id="PIRSR000390-2"/>
    </source>
</evidence>
<protein>
    <submittedName>
        <fullName evidence="6">DegT/DnrJ/EryC1/StrS aminotransferase</fullName>
    </submittedName>
</protein>
<keyword evidence="6" id="KW-0808">Transferase</keyword>
<dbReference type="RefSeq" id="WP_011388688.1">
    <property type="nucleotide sequence ID" value="NC_007643.1"/>
</dbReference>
<dbReference type="STRING" id="269796.Rru_A0933"/>
<dbReference type="SUPFAM" id="SSF53383">
    <property type="entry name" value="PLP-dependent transferases"/>
    <property type="match status" value="1"/>
</dbReference>
<dbReference type="PANTHER" id="PTHR30244:SF36">
    <property type="entry name" value="3-OXO-GLUCOSE-6-PHOSPHATE:GLUTAMATE AMINOTRANSFERASE"/>
    <property type="match status" value="1"/>
</dbReference>
<evidence type="ECO:0000256" key="1">
    <source>
        <dbReference type="ARBA" id="ARBA00022898"/>
    </source>
</evidence>
<dbReference type="AlphaFoldDB" id="Q2RVW1"/>
<dbReference type="Gene3D" id="3.40.640.10">
    <property type="entry name" value="Type I PLP-dependent aspartate aminotransferase-like (Major domain)"/>
    <property type="match status" value="1"/>
</dbReference>
<reference evidence="6 7" key="1">
    <citation type="journal article" date="2011" name="Stand. Genomic Sci.">
        <title>Complete genome sequence of Rhodospirillum rubrum type strain (S1).</title>
        <authorList>
            <person name="Munk A.C."/>
            <person name="Copeland A."/>
            <person name="Lucas S."/>
            <person name="Lapidus A."/>
            <person name="Del Rio T.G."/>
            <person name="Barry K."/>
            <person name="Detter J.C."/>
            <person name="Hammon N."/>
            <person name="Israni S."/>
            <person name="Pitluck S."/>
            <person name="Brettin T."/>
            <person name="Bruce D."/>
            <person name="Han C."/>
            <person name="Tapia R."/>
            <person name="Gilna P."/>
            <person name="Schmutz J."/>
            <person name="Larimer F."/>
            <person name="Land M."/>
            <person name="Kyrpides N.C."/>
            <person name="Mavromatis K."/>
            <person name="Richardson P."/>
            <person name="Rohde M."/>
            <person name="Goker M."/>
            <person name="Klenk H.P."/>
            <person name="Zhang Y."/>
            <person name="Roberts G.P."/>
            <person name="Reslewic S."/>
            <person name="Schwartz D.C."/>
        </authorList>
    </citation>
    <scope>NUCLEOTIDE SEQUENCE [LARGE SCALE GENOMIC DNA]</scope>
    <source>
        <strain evidence="7">ATCC 11170 / ATH 1.1.1 / DSM 467 / LMG 4362 / NCIMB 8255 / S1</strain>
    </source>
</reference>